<dbReference type="Pfam" id="PF12741">
    <property type="entry name" value="SusD-like"/>
    <property type="match status" value="1"/>
</dbReference>
<proteinExistence type="predicted"/>
<evidence type="ECO:0000313" key="1">
    <source>
        <dbReference type="EMBL" id="VAW24385.1"/>
    </source>
</evidence>
<dbReference type="EMBL" id="UOEP01000213">
    <property type="protein sequence ID" value="VAW24385.1"/>
    <property type="molecule type" value="Genomic_DNA"/>
</dbReference>
<protein>
    <submittedName>
        <fullName evidence="1">Cell surface glycan-binding lipoprotein, utilization system for glycans and polysaccharides (PUL), SusD family</fullName>
    </submittedName>
</protein>
<dbReference type="Gene3D" id="1.25.40.390">
    <property type="match status" value="1"/>
</dbReference>
<gene>
    <name evidence="1" type="ORF">MNBD_BACTEROID01-1915</name>
</gene>
<dbReference type="SUPFAM" id="SSF48452">
    <property type="entry name" value="TPR-like"/>
    <property type="match status" value="1"/>
</dbReference>
<dbReference type="InterPro" id="IPR011990">
    <property type="entry name" value="TPR-like_helical_dom_sf"/>
</dbReference>
<accession>A0A3B0U0K1</accession>
<sequence>MKIKMKSIFNFLLAIILVSVLFSGCTEDFEEINTDTRVLAELDKATIGNVYAYCQYRGLMNGWSFQTSQNLFADLYSQYYSNVQTKFPSDRYILVGGWLDGAWSGFYGNAAANMAVILKETDPENDVAGMETQHALLQIWKVFMYQRITDYWGPIPYSQVGNGESSVGYDSQESIYNDFFVLLDDALSVLDANSGKNAFGSHDQIYGGDINSWRRFANTLRLRVAMRISYVNPSKAKAEAEKAIAGGVIESNDQNAIFKTTPNSWNALNIMLPWNEFRMSASMESVLKGYDDPRLPSYFSPTAESAATGSPVWKGLRNGYDIPGLSAPDLHYDKLSSMGPRWSDPTDKGKNPIEVMLASEAYFLRAEGALNGWSMGGSAEEFYNKGIEMSLSFWGVDAATIAAYQQSMNTPVATHDAPEPMTDIPVKFASSADKQLEQIITQKWLGLYPDGWEAWADVRRTEFPKLYDRLFSDNPDVAKNETMRRIDFVDNEFNTNAEGVEAAKSLLGGPDNGATRLWWNVKK</sequence>
<name>A0A3B0U0K1_9ZZZZ</name>
<dbReference type="InterPro" id="IPR024302">
    <property type="entry name" value="SusD-like"/>
</dbReference>
<dbReference type="PROSITE" id="PS51257">
    <property type="entry name" value="PROKAR_LIPOPROTEIN"/>
    <property type="match status" value="1"/>
</dbReference>
<dbReference type="AlphaFoldDB" id="A0A3B0U0K1"/>
<organism evidence="1">
    <name type="scientific">hydrothermal vent metagenome</name>
    <dbReference type="NCBI Taxonomy" id="652676"/>
    <lineage>
        <taxon>unclassified sequences</taxon>
        <taxon>metagenomes</taxon>
        <taxon>ecological metagenomes</taxon>
    </lineage>
</organism>
<reference evidence="1" key="1">
    <citation type="submission" date="2018-06" db="EMBL/GenBank/DDBJ databases">
        <authorList>
            <person name="Zhirakovskaya E."/>
        </authorList>
    </citation>
    <scope>NUCLEOTIDE SEQUENCE</scope>
</reference>
<keyword evidence="1" id="KW-0449">Lipoprotein</keyword>